<organism evidence="8 9">
    <name type="scientific">Mesorhizobium hungaricum</name>
    <dbReference type="NCBI Taxonomy" id="1566387"/>
    <lineage>
        <taxon>Bacteria</taxon>
        <taxon>Pseudomonadati</taxon>
        <taxon>Pseudomonadota</taxon>
        <taxon>Alphaproteobacteria</taxon>
        <taxon>Hyphomicrobiales</taxon>
        <taxon>Phyllobacteriaceae</taxon>
        <taxon>Mesorhizobium</taxon>
    </lineage>
</organism>
<evidence type="ECO:0000256" key="1">
    <source>
        <dbReference type="ARBA" id="ARBA00004141"/>
    </source>
</evidence>
<keyword evidence="9" id="KW-1185">Reference proteome</keyword>
<comment type="subcellular location">
    <subcellularLocation>
        <location evidence="1">Membrane</location>
        <topology evidence="1">Multi-pass membrane protein</topology>
    </subcellularLocation>
</comment>
<accession>A0A1C2DD18</accession>
<feature type="transmembrane region" description="Helical" evidence="6">
    <location>
        <begin position="24"/>
        <end position="45"/>
    </location>
</feature>
<dbReference type="Proteomes" id="UP000094412">
    <property type="component" value="Unassembled WGS sequence"/>
</dbReference>
<dbReference type="OrthoDB" id="9799649at2"/>
<dbReference type="InterPro" id="IPR058533">
    <property type="entry name" value="Cation_efflux_TM"/>
</dbReference>
<keyword evidence="2 6" id="KW-0812">Transmembrane</keyword>
<keyword evidence="3" id="KW-0406">Ion transport</keyword>
<keyword evidence="3" id="KW-0862">Zinc</keyword>
<dbReference type="PANTHER" id="PTHR11562:SF17">
    <property type="entry name" value="RE54080P-RELATED"/>
    <property type="match status" value="1"/>
</dbReference>
<feature type="transmembrane region" description="Helical" evidence="6">
    <location>
        <begin position="84"/>
        <end position="105"/>
    </location>
</feature>
<feature type="transmembrane region" description="Helical" evidence="6">
    <location>
        <begin position="177"/>
        <end position="195"/>
    </location>
</feature>
<gene>
    <name evidence="8" type="ORF">QV13_23400</name>
</gene>
<dbReference type="GO" id="GO:0005886">
    <property type="term" value="C:plasma membrane"/>
    <property type="evidence" value="ECO:0007669"/>
    <property type="project" value="TreeGrafter"/>
</dbReference>
<evidence type="ECO:0000259" key="7">
    <source>
        <dbReference type="Pfam" id="PF01545"/>
    </source>
</evidence>
<feature type="transmembrane region" description="Helical" evidence="6">
    <location>
        <begin position="51"/>
        <end position="72"/>
    </location>
</feature>
<dbReference type="RefSeq" id="WP_024922548.1">
    <property type="nucleotide sequence ID" value="NZ_MDEO01000036.1"/>
</dbReference>
<name>A0A1C2DD18_9HYPH</name>
<keyword evidence="5 6" id="KW-0472">Membrane</keyword>
<dbReference type="Gene3D" id="1.20.1510.10">
    <property type="entry name" value="Cation efflux protein transmembrane domain"/>
    <property type="match status" value="1"/>
</dbReference>
<comment type="caution">
    <text evidence="8">The sequence shown here is derived from an EMBL/GenBank/DDBJ whole genome shotgun (WGS) entry which is preliminary data.</text>
</comment>
<evidence type="ECO:0000256" key="5">
    <source>
        <dbReference type="ARBA" id="ARBA00023136"/>
    </source>
</evidence>
<keyword evidence="4 6" id="KW-1133">Transmembrane helix</keyword>
<evidence type="ECO:0000256" key="4">
    <source>
        <dbReference type="ARBA" id="ARBA00022989"/>
    </source>
</evidence>
<evidence type="ECO:0000256" key="2">
    <source>
        <dbReference type="ARBA" id="ARBA00022692"/>
    </source>
</evidence>
<protein>
    <submittedName>
        <fullName evidence="8">Cation transporter</fullName>
    </submittedName>
</protein>
<dbReference type="SUPFAM" id="SSF161111">
    <property type="entry name" value="Cation efflux protein transmembrane domain-like"/>
    <property type="match status" value="1"/>
</dbReference>
<proteinExistence type="predicted"/>
<dbReference type="InterPro" id="IPR027469">
    <property type="entry name" value="Cation_efflux_TMD_sf"/>
</dbReference>
<dbReference type="AlphaFoldDB" id="A0A1C2DD18"/>
<keyword evidence="3" id="KW-0864">Zinc transport</keyword>
<evidence type="ECO:0000256" key="6">
    <source>
        <dbReference type="SAM" id="Phobius"/>
    </source>
</evidence>
<evidence type="ECO:0000313" key="9">
    <source>
        <dbReference type="Proteomes" id="UP000094412"/>
    </source>
</evidence>
<sequence length="218" mass="22857">MSEKQQEEGEIELDASNAAERRTLIWVLAINFLQVIVAGVVGVIADSTGLLGAALDNLGDAGVYAVSLYAVGRTIVAKVRVARLSGLLLIAFGLALFVEVLRRFFVGAEPIGLAMIVTALANAALNVVCLKLLRSHRDRGVHLKASWIFTTNDMLANAGIVASGAAVMFFASPVPDLIIGLLVGGIVLKGGWNILKEAHDAIGDGSSRPKGQSSPEND</sequence>
<keyword evidence="3" id="KW-0813">Transport</keyword>
<dbReference type="GO" id="GO:0005385">
    <property type="term" value="F:zinc ion transmembrane transporter activity"/>
    <property type="evidence" value="ECO:0007669"/>
    <property type="project" value="TreeGrafter"/>
</dbReference>
<dbReference type="PANTHER" id="PTHR11562">
    <property type="entry name" value="CATION EFFLUX PROTEIN/ ZINC TRANSPORTER"/>
    <property type="match status" value="1"/>
</dbReference>
<feature type="domain" description="Cation efflux protein transmembrane" evidence="7">
    <location>
        <begin position="25"/>
        <end position="198"/>
    </location>
</feature>
<dbReference type="EMBL" id="MDEO01000036">
    <property type="protein sequence ID" value="OCX12555.1"/>
    <property type="molecule type" value="Genomic_DNA"/>
</dbReference>
<evidence type="ECO:0000256" key="3">
    <source>
        <dbReference type="ARBA" id="ARBA00022906"/>
    </source>
</evidence>
<reference evidence="8 9" key="1">
    <citation type="submission" date="2016-08" db="EMBL/GenBank/DDBJ databases">
        <title>Whole genome sequence of Mesorhizobium sp. strain UASWS1009 isolated from industrial sewage.</title>
        <authorList>
            <person name="Crovadore J."/>
            <person name="Calmin G."/>
            <person name="Chablais R."/>
            <person name="Cochard B."/>
            <person name="Lefort F."/>
        </authorList>
    </citation>
    <scope>NUCLEOTIDE SEQUENCE [LARGE SCALE GENOMIC DNA]</scope>
    <source>
        <strain evidence="8 9">UASWS1009</strain>
    </source>
</reference>
<feature type="transmembrane region" description="Helical" evidence="6">
    <location>
        <begin position="154"/>
        <end position="171"/>
    </location>
</feature>
<evidence type="ECO:0000313" key="8">
    <source>
        <dbReference type="EMBL" id="OCX12555.1"/>
    </source>
</evidence>
<feature type="transmembrane region" description="Helical" evidence="6">
    <location>
        <begin position="111"/>
        <end position="133"/>
    </location>
</feature>
<dbReference type="InterPro" id="IPR050681">
    <property type="entry name" value="CDF/SLC30A"/>
</dbReference>
<dbReference type="STRING" id="1566387.QV13_23400"/>
<dbReference type="Pfam" id="PF01545">
    <property type="entry name" value="Cation_efflux"/>
    <property type="match status" value="1"/>
</dbReference>